<proteinExistence type="inferred from homology"/>
<dbReference type="CDD" id="cd07552">
    <property type="entry name" value="P-type_ATPase_Cu-like"/>
    <property type="match status" value="1"/>
</dbReference>
<keyword evidence="23" id="KW-1185">Reference proteome</keyword>
<evidence type="ECO:0000256" key="19">
    <source>
        <dbReference type="RuleBase" id="RU362081"/>
    </source>
</evidence>
<feature type="transmembrane region" description="Helical" evidence="19">
    <location>
        <begin position="640"/>
        <end position="663"/>
    </location>
</feature>
<dbReference type="Gene3D" id="2.70.150.10">
    <property type="entry name" value="Calcium-transporting ATPase, cytoplasmic transduction domain A"/>
    <property type="match status" value="1"/>
</dbReference>
<keyword evidence="9 19" id="KW-0547">Nucleotide-binding</keyword>
<evidence type="ECO:0000313" key="22">
    <source>
        <dbReference type="EMBL" id="MFD2637269.1"/>
    </source>
</evidence>
<dbReference type="NCBIfam" id="TIGR01511">
    <property type="entry name" value="ATPase-IB1_Cu"/>
    <property type="match status" value="1"/>
</dbReference>
<evidence type="ECO:0000256" key="18">
    <source>
        <dbReference type="ARBA" id="ARBA00049289"/>
    </source>
</evidence>
<dbReference type="PRINTS" id="PR00119">
    <property type="entry name" value="CATATPASE"/>
</dbReference>
<dbReference type="InterPro" id="IPR044492">
    <property type="entry name" value="P_typ_ATPase_HD_dom"/>
</dbReference>
<reference evidence="23" key="1">
    <citation type="journal article" date="2019" name="Int. J. Syst. Evol. Microbiol.">
        <title>The Global Catalogue of Microorganisms (GCM) 10K type strain sequencing project: providing services to taxonomists for standard genome sequencing and annotation.</title>
        <authorList>
            <consortium name="The Broad Institute Genomics Platform"/>
            <consortium name="The Broad Institute Genome Sequencing Center for Infectious Disease"/>
            <person name="Wu L."/>
            <person name="Ma J."/>
        </authorList>
    </citation>
    <scope>NUCLEOTIDE SEQUENCE [LARGE SCALE GENOMIC DNA]</scope>
    <source>
        <strain evidence="23">TISTR 1571</strain>
    </source>
</reference>
<dbReference type="InterPro" id="IPR059000">
    <property type="entry name" value="ATPase_P-type_domA"/>
</dbReference>
<accession>A0ABW5Q5P9</accession>
<dbReference type="SUPFAM" id="SSF81665">
    <property type="entry name" value="Calcium ATPase, transmembrane domain M"/>
    <property type="match status" value="1"/>
</dbReference>
<comment type="caution">
    <text evidence="22">The sequence shown here is derived from an EMBL/GenBank/DDBJ whole genome shotgun (WGS) entry which is preliminary data.</text>
</comment>
<feature type="transmembrane region" description="Helical" evidence="19">
    <location>
        <begin position="58"/>
        <end position="78"/>
    </location>
</feature>
<name>A0ABW5Q5P9_9BACI</name>
<evidence type="ECO:0000256" key="12">
    <source>
        <dbReference type="ARBA" id="ARBA00022842"/>
    </source>
</evidence>
<dbReference type="SFLD" id="SFLDS00003">
    <property type="entry name" value="Haloacid_Dehalogenase"/>
    <property type="match status" value="1"/>
</dbReference>
<dbReference type="PRINTS" id="PR00943">
    <property type="entry name" value="CUATPASE"/>
</dbReference>
<dbReference type="InterPro" id="IPR023299">
    <property type="entry name" value="ATPase_P-typ_cyto_dom_N"/>
</dbReference>
<dbReference type="Gene3D" id="3.40.50.1000">
    <property type="entry name" value="HAD superfamily/HAD-like"/>
    <property type="match status" value="1"/>
</dbReference>
<dbReference type="EC" id="7.2.2.8" evidence="3"/>
<organism evidence="22 23">
    <name type="scientific">Piscibacillus salipiscarius</name>
    <dbReference type="NCBI Taxonomy" id="299480"/>
    <lineage>
        <taxon>Bacteria</taxon>
        <taxon>Bacillati</taxon>
        <taxon>Bacillota</taxon>
        <taxon>Bacilli</taxon>
        <taxon>Bacillales</taxon>
        <taxon>Bacillaceae</taxon>
        <taxon>Piscibacillus</taxon>
    </lineage>
</organism>
<keyword evidence="10" id="KW-0187">Copper transport</keyword>
<comment type="catalytic activity">
    <reaction evidence="18">
        <text>Cu(+)(in) + ATP + H2O = Cu(+)(out) + ADP + phosphate + H(+)</text>
        <dbReference type="Rhea" id="RHEA:25792"/>
        <dbReference type="ChEBI" id="CHEBI:15377"/>
        <dbReference type="ChEBI" id="CHEBI:15378"/>
        <dbReference type="ChEBI" id="CHEBI:30616"/>
        <dbReference type="ChEBI" id="CHEBI:43474"/>
        <dbReference type="ChEBI" id="CHEBI:49552"/>
        <dbReference type="ChEBI" id="CHEBI:456216"/>
        <dbReference type="EC" id="7.2.2.8"/>
    </reaction>
</comment>
<dbReference type="InterPro" id="IPR036412">
    <property type="entry name" value="HAD-like_sf"/>
</dbReference>
<keyword evidence="15" id="KW-0186">Copper</keyword>
<evidence type="ECO:0000256" key="11">
    <source>
        <dbReference type="ARBA" id="ARBA00022840"/>
    </source>
</evidence>
<dbReference type="InterPro" id="IPR018303">
    <property type="entry name" value="ATPase_P-typ_P_site"/>
</dbReference>
<evidence type="ECO:0000259" key="21">
    <source>
        <dbReference type="Pfam" id="PF00122"/>
    </source>
</evidence>
<dbReference type="SFLD" id="SFLDG00002">
    <property type="entry name" value="C1.7:_P-type_atpase_like"/>
    <property type="match status" value="1"/>
</dbReference>
<dbReference type="NCBIfam" id="TIGR01525">
    <property type="entry name" value="ATPase-IB_hvy"/>
    <property type="match status" value="1"/>
</dbReference>
<protein>
    <recommendedName>
        <fullName evidence="3">P-type Cu(+) transporter</fullName>
        <ecNumber evidence="3">7.2.2.8</ecNumber>
    </recommendedName>
</protein>
<dbReference type="NCBIfam" id="TIGR01512">
    <property type="entry name" value="ATPase-IB2_Cd"/>
    <property type="match status" value="1"/>
</dbReference>
<keyword evidence="14 19" id="KW-1133">Transmembrane helix</keyword>
<comment type="similarity">
    <text evidence="2 19">Belongs to the cation transport ATPase (P-type) (TC 3.A.3) family. Type IB subfamily.</text>
</comment>
<dbReference type="SFLD" id="SFLDF00027">
    <property type="entry name" value="p-type_atpase"/>
    <property type="match status" value="1"/>
</dbReference>
<evidence type="ECO:0000256" key="13">
    <source>
        <dbReference type="ARBA" id="ARBA00022967"/>
    </source>
</evidence>
<feature type="transmembrane region" description="Helical" evidence="19">
    <location>
        <begin position="120"/>
        <end position="137"/>
    </location>
</feature>
<evidence type="ECO:0000256" key="17">
    <source>
        <dbReference type="ARBA" id="ARBA00023136"/>
    </source>
</evidence>
<keyword evidence="8 19" id="KW-0479">Metal-binding</keyword>
<evidence type="ECO:0000256" key="16">
    <source>
        <dbReference type="ARBA" id="ARBA00023065"/>
    </source>
</evidence>
<keyword evidence="5 19" id="KW-1003">Cell membrane</keyword>
<evidence type="ECO:0000256" key="3">
    <source>
        <dbReference type="ARBA" id="ARBA00012517"/>
    </source>
</evidence>
<dbReference type="InterPro" id="IPR023298">
    <property type="entry name" value="ATPase_P-typ_TM_dom_sf"/>
</dbReference>
<feature type="region of interest" description="Disordered" evidence="20">
    <location>
        <begin position="1"/>
        <end position="46"/>
    </location>
</feature>
<feature type="transmembrane region" description="Helical" evidence="19">
    <location>
        <begin position="149"/>
        <end position="166"/>
    </location>
</feature>
<evidence type="ECO:0000256" key="4">
    <source>
        <dbReference type="ARBA" id="ARBA00022448"/>
    </source>
</evidence>
<comment type="subcellular location">
    <subcellularLocation>
        <location evidence="1">Cell membrane</location>
        <topology evidence="1">Multi-pass membrane protein</topology>
    </subcellularLocation>
</comment>
<dbReference type="InterPro" id="IPR027256">
    <property type="entry name" value="P-typ_ATPase_IB"/>
</dbReference>
<evidence type="ECO:0000256" key="1">
    <source>
        <dbReference type="ARBA" id="ARBA00004651"/>
    </source>
</evidence>
<dbReference type="InterPro" id="IPR008250">
    <property type="entry name" value="ATPase_P-typ_transduc_dom_A_sf"/>
</dbReference>
<keyword evidence="7 19" id="KW-0812">Transmembrane</keyword>
<evidence type="ECO:0000256" key="14">
    <source>
        <dbReference type="ARBA" id="ARBA00022989"/>
    </source>
</evidence>
<keyword evidence="12" id="KW-0460">Magnesium</keyword>
<gene>
    <name evidence="22" type="ORF">ACFSW4_00005</name>
</gene>
<feature type="domain" description="P-type ATPase A" evidence="21">
    <location>
        <begin position="184"/>
        <end position="285"/>
    </location>
</feature>
<dbReference type="Pfam" id="PF00122">
    <property type="entry name" value="E1-E2_ATPase"/>
    <property type="match status" value="1"/>
</dbReference>
<dbReference type="Gene3D" id="3.40.1110.10">
    <property type="entry name" value="Calcium-transporting ATPase, cytoplasmic domain N"/>
    <property type="match status" value="1"/>
</dbReference>
<dbReference type="Proteomes" id="UP001597452">
    <property type="component" value="Unassembled WGS sequence"/>
</dbReference>
<dbReference type="SUPFAM" id="SSF56784">
    <property type="entry name" value="HAD-like"/>
    <property type="match status" value="1"/>
</dbReference>
<sequence>MSQDFKHDQHKSHKQEHHDSQDHNHHNQQGGHDDHSHHEDHDHHAHHEQMVQDFKKRFYISLFITIPILILSPMIQNFIGVDLRFNYDQYILFGLSTFIFFYGGWPFLTGGIDELKEKNPGMMTLIGLAIVVAYVYSSLTVYGLEGRNFFWELATLIDIMLLGHWIEMRSIMGASNALEELVKLMPNTAHKLDENNETEEIPVSELAVNDRVLVKPGEKVPVDGRIIDGNTSIDESMLTGESVPIEKQKEDEVIGGSVNKEGSITIEVQKVGNDSYLTQVINLVKEAQASKSKAQDFTDRAAKWLFYIAISAGLVTLAVWLALGYSFDVALERMVTVMVITCPHALGLASPLVVAVSTALSAKQGLLIRNRVNFENARQIDTVVFDKTGTLTKGEFGVTDVIPNDTNEDDLLKLAASVEYKSEHPIAKGIVNSAEEKNLTLKDVQDFNSNTGEGIEGKIDGQHIKIVSPKYIEKNNIDIDRDTFNHLSEQGKTVVFVLSNEKLLGMVALADMIKDEAKEAVQLLKDNGIKSVMLTGDHQKVADWVAKEIGIEEVHAEVLPDHKAEHIKEIQKKQAKVAMTGDGINDAPALATADLGIAIGAGTDVAMETADVVLVQSNPKDVVSLVELSRKTYRKMVQNLWWASGYNIIAIPLAAGVLAPIGIVLSPAVGAMLMSLSTVIVAINAKLLKA</sequence>
<keyword evidence="16" id="KW-0406">Ion transport</keyword>
<evidence type="ECO:0000256" key="15">
    <source>
        <dbReference type="ARBA" id="ARBA00023008"/>
    </source>
</evidence>
<dbReference type="InterPro" id="IPR023214">
    <property type="entry name" value="HAD_sf"/>
</dbReference>
<evidence type="ECO:0000313" key="23">
    <source>
        <dbReference type="Proteomes" id="UP001597452"/>
    </source>
</evidence>
<dbReference type="PANTHER" id="PTHR43520:SF5">
    <property type="entry name" value="CATION-TRANSPORTING P-TYPE ATPASE-RELATED"/>
    <property type="match status" value="1"/>
</dbReference>
<feature type="compositionally biased region" description="Basic and acidic residues" evidence="20">
    <location>
        <begin position="16"/>
        <end position="46"/>
    </location>
</feature>
<evidence type="ECO:0000256" key="20">
    <source>
        <dbReference type="SAM" id="MobiDB-lite"/>
    </source>
</evidence>
<dbReference type="SUPFAM" id="SSF81653">
    <property type="entry name" value="Calcium ATPase, transduction domain A"/>
    <property type="match status" value="1"/>
</dbReference>
<keyword evidence="13" id="KW-1278">Translocase</keyword>
<dbReference type="PROSITE" id="PS00154">
    <property type="entry name" value="ATPASE_E1_E2"/>
    <property type="match status" value="1"/>
</dbReference>
<evidence type="ECO:0000256" key="2">
    <source>
        <dbReference type="ARBA" id="ARBA00006024"/>
    </source>
</evidence>
<dbReference type="EMBL" id="JBHUMZ010000001">
    <property type="protein sequence ID" value="MFD2637269.1"/>
    <property type="molecule type" value="Genomic_DNA"/>
</dbReference>
<feature type="transmembrane region" description="Helical" evidence="19">
    <location>
        <begin position="304"/>
        <end position="323"/>
    </location>
</feature>
<evidence type="ECO:0000256" key="5">
    <source>
        <dbReference type="ARBA" id="ARBA00022475"/>
    </source>
</evidence>
<evidence type="ECO:0000256" key="9">
    <source>
        <dbReference type="ARBA" id="ARBA00022741"/>
    </source>
</evidence>
<dbReference type="PANTHER" id="PTHR43520">
    <property type="entry name" value="ATP7, ISOFORM B"/>
    <property type="match status" value="1"/>
</dbReference>
<keyword evidence="4" id="KW-0813">Transport</keyword>
<feature type="transmembrane region" description="Helical" evidence="19">
    <location>
        <begin position="90"/>
        <end position="108"/>
    </location>
</feature>
<evidence type="ECO:0000256" key="8">
    <source>
        <dbReference type="ARBA" id="ARBA00022723"/>
    </source>
</evidence>
<feature type="transmembrane region" description="Helical" evidence="19">
    <location>
        <begin position="669"/>
        <end position="688"/>
    </location>
</feature>
<dbReference type="Pfam" id="PF00702">
    <property type="entry name" value="Hydrolase"/>
    <property type="match status" value="1"/>
</dbReference>
<feature type="transmembrane region" description="Helical" evidence="19">
    <location>
        <begin position="335"/>
        <end position="361"/>
    </location>
</feature>
<evidence type="ECO:0000256" key="10">
    <source>
        <dbReference type="ARBA" id="ARBA00022796"/>
    </source>
</evidence>
<dbReference type="RefSeq" id="WP_377326633.1">
    <property type="nucleotide sequence ID" value="NZ_JBHUMZ010000001.1"/>
</dbReference>
<dbReference type="InterPro" id="IPR001757">
    <property type="entry name" value="P_typ_ATPase"/>
</dbReference>
<dbReference type="NCBIfam" id="TIGR01494">
    <property type="entry name" value="ATPase_P-type"/>
    <property type="match status" value="1"/>
</dbReference>
<evidence type="ECO:0000256" key="6">
    <source>
        <dbReference type="ARBA" id="ARBA00022553"/>
    </source>
</evidence>
<keyword evidence="17 19" id="KW-0472">Membrane</keyword>
<evidence type="ECO:0000256" key="7">
    <source>
        <dbReference type="ARBA" id="ARBA00022692"/>
    </source>
</evidence>
<keyword evidence="11 19" id="KW-0067">ATP-binding</keyword>
<keyword evidence="6" id="KW-0597">Phosphoprotein</keyword>